<evidence type="ECO:0000256" key="5">
    <source>
        <dbReference type="ARBA" id="ARBA00048112"/>
    </source>
</evidence>
<protein>
    <recommendedName>
        <fullName evidence="8">S-adenosylmethionine decarboxylase</fullName>
    </recommendedName>
</protein>
<evidence type="ECO:0000256" key="4">
    <source>
        <dbReference type="ARBA" id="ARBA00023115"/>
    </source>
</evidence>
<name>A0A7R9A4N0_9CRUS</name>
<organism evidence="6">
    <name type="scientific">Darwinula stevensoni</name>
    <dbReference type="NCBI Taxonomy" id="69355"/>
    <lineage>
        <taxon>Eukaryota</taxon>
        <taxon>Metazoa</taxon>
        <taxon>Ecdysozoa</taxon>
        <taxon>Arthropoda</taxon>
        <taxon>Crustacea</taxon>
        <taxon>Oligostraca</taxon>
        <taxon>Ostracoda</taxon>
        <taxon>Podocopa</taxon>
        <taxon>Podocopida</taxon>
        <taxon>Darwinulocopina</taxon>
        <taxon>Darwinuloidea</taxon>
        <taxon>Darwinulidae</taxon>
        <taxon>Darwinula</taxon>
    </lineage>
</organism>
<proteinExistence type="inferred from homology"/>
<evidence type="ECO:0000313" key="7">
    <source>
        <dbReference type="Proteomes" id="UP000677054"/>
    </source>
</evidence>
<keyword evidence="4" id="KW-0620">Polyamine biosynthesis</keyword>
<dbReference type="SUPFAM" id="SSF56276">
    <property type="entry name" value="S-adenosylmethionine decarboxylase"/>
    <property type="match status" value="1"/>
</dbReference>
<dbReference type="GO" id="GO:0006597">
    <property type="term" value="P:spermine biosynthetic process"/>
    <property type="evidence" value="ECO:0007669"/>
    <property type="project" value="TreeGrafter"/>
</dbReference>
<keyword evidence="3" id="KW-0745">Spermidine biosynthesis</keyword>
<dbReference type="PANTHER" id="PTHR11570:SF0">
    <property type="entry name" value="S-ADENOSYLMETHIONINE DECARBOXYLASE PROENZYME"/>
    <property type="match status" value="1"/>
</dbReference>
<keyword evidence="7" id="KW-1185">Reference proteome</keyword>
<dbReference type="Gene3D" id="3.60.90.10">
    <property type="entry name" value="S-adenosylmethionine decarboxylase"/>
    <property type="match status" value="1"/>
</dbReference>
<evidence type="ECO:0000256" key="1">
    <source>
        <dbReference type="ARBA" id="ARBA00004911"/>
    </source>
</evidence>
<evidence type="ECO:0000313" key="6">
    <source>
        <dbReference type="EMBL" id="CAD7247510.1"/>
    </source>
</evidence>
<evidence type="ECO:0000256" key="2">
    <source>
        <dbReference type="ARBA" id="ARBA00008466"/>
    </source>
</evidence>
<dbReference type="PANTHER" id="PTHR11570">
    <property type="entry name" value="S-ADENOSYLMETHIONINE DECARBOXYLASE"/>
    <property type="match status" value="1"/>
</dbReference>
<dbReference type="InterPro" id="IPR048283">
    <property type="entry name" value="AdoMetDC-like"/>
</dbReference>
<dbReference type="GO" id="GO:0004014">
    <property type="term" value="F:adenosylmethionine decarboxylase activity"/>
    <property type="evidence" value="ECO:0007669"/>
    <property type="project" value="UniProtKB-EC"/>
</dbReference>
<dbReference type="Proteomes" id="UP000677054">
    <property type="component" value="Unassembled WGS sequence"/>
</dbReference>
<evidence type="ECO:0000256" key="3">
    <source>
        <dbReference type="ARBA" id="ARBA00023066"/>
    </source>
</evidence>
<dbReference type="EMBL" id="CAJPEV010001476">
    <property type="protein sequence ID" value="CAG0892876.1"/>
    <property type="molecule type" value="Genomic_DNA"/>
</dbReference>
<dbReference type="GO" id="GO:0008295">
    <property type="term" value="P:spermidine biosynthetic process"/>
    <property type="evidence" value="ECO:0007669"/>
    <property type="project" value="UniProtKB-KW"/>
</dbReference>
<sequence length="202" mass="22963">MWIDWTDGAAYCLGQMNRDCWYLYTLSHPFGEGDEWRGVNEPDQTLEVLMMDLDTDAMQIFTRQASSDARQATQKSGIHKILPGVQIDDFLFDPCGYSMNGILANGSYMTIHVTPEPHCSYVSFESNIPMASYRDVLVRVLACFRPAKFIMTVFANKGSVALSSHKELDGATHIGAYQRKDLHSCQFHKYHLTYAHYVKFPS</sequence>
<comment type="similarity">
    <text evidence="2">Belongs to the eukaryotic AdoMetDC family.</text>
</comment>
<reference evidence="6" key="1">
    <citation type="submission" date="2020-11" db="EMBL/GenBank/DDBJ databases">
        <authorList>
            <person name="Tran Van P."/>
        </authorList>
    </citation>
    <scope>NUCLEOTIDE SEQUENCE</scope>
</reference>
<dbReference type="AlphaFoldDB" id="A0A7R9A4N0"/>
<evidence type="ECO:0008006" key="8">
    <source>
        <dbReference type="Google" id="ProtNLM"/>
    </source>
</evidence>
<accession>A0A7R9A4N0</accession>
<dbReference type="UniPathway" id="UPA00331">
    <property type="reaction ID" value="UER00451"/>
</dbReference>
<dbReference type="GO" id="GO:0005829">
    <property type="term" value="C:cytosol"/>
    <property type="evidence" value="ECO:0007669"/>
    <property type="project" value="TreeGrafter"/>
</dbReference>
<comment type="catalytic activity">
    <reaction evidence="5">
        <text>S-adenosyl-L-methionine + H(+) = S-adenosyl 3-(methylsulfanyl)propylamine + CO2</text>
        <dbReference type="Rhea" id="RHEA:15981"/>
        <dbReference type="ChEBI" id="CHEBI:15378"/>
        <dbReference type="ChEBI" id="CHEBI:16526"/>
        <dbReference type="ChEBI" id="CHEBI:57443"/>
        <dbReference type="ChEBI" id="CHEBI:59789"/>
        <dbReference type="EC" id="4.1.1.50"/>
    </reaction>
</comment>
<dbReference type="EMBL" id="LR900993">
    <property type="protein sequence ID" value="CAD7247510.1"/>
    <property type="molecule type" value="Genomic_DNA"/>
</dbReference>
<dbReference type="OrthoDB" id="1068353at2759"/>
<dbReference type="InterPro" id="IPR016067">
    <property type="entry name" value="S-AdoMet_deCO2ase_core"/>
</dbReference>
<dbReference type="Pfam" id="PF01536">
    <property type="entry name" value="SAM_decarbox"/>
    <property type="match status" value="1"/>
</dbReference>
<comment type="pathway">
    <text evidence="1">Amine and polyamine biosynthesis; S-adenosylmethioninamine biosynthesis; S-adenosylmethioninamine from S-adenosyl-L-methionine: step 1/1.</text>
</comment>
<gene>
    <name evidence="6" type="ORF">DSTB1V02_LOCUS7341</name>
</gene>